<dbReference type="InterPro" id="IPR001867">
    <property type="entry name" value="OmpR/PhoB-type_DNA-bd"/>
</dbReference>
<dbReference type="GO" id="GO:0006355">
    <property type="term" value="P:regulation of DNA-templated transcription"/>
    <property type="evidence" value="ECO:0007669"/>
    <property type="project" value="InterPro"/>
</dbReference>
<dbReference type="GO" id="GO:0003677">
    <property type="term" value="F:DNA binding"/>
    <property type="evidence" value="ECO:0007669"/>
    <property type="project" value="UniProtKB-UniRule"/>
</dbReference>
<dbReference type="SUPFAM" id="SSF46894">
    <property type="entry name" value="C-terminal effector domain of the bipartite response regulators"/>
    <property type="match status" value="1"/>
</dbReference>
<proteinExistence type="inferred from homology"/>
<name>A0A9W6QI82_9PSEU</name>
<dbReference type="RefSeq" id="WP_285607510.1">
    <property type="nucleotide sequence ID" value="NZ_BSSD01000001.1"/>
</dbReference>
<dbReference type="InterPro" id="IPR036388">
    <property type="entry name" value="WH-like_DNA-bd_sf"/>
</dbReference>
<dbReference type="CDD" id="cd15831">
    <property type="entry name" value="BTAD"/>
    <property type="match status" value="1"/>
</dbReference>
<feature type="DNA-binding region" description="OmpR/PhoB-type" evidence="5">
    <location>
        <begin position="1"/>
        <end position="93"/>
    </location>
</feature>
<gene>
    <name evidence="7" type="ORF">Aglo03_07530</name>
</gene>
<dbReference type="SMART" id="SM01043">
    <property type="entry name" value="BTAD"/>
    <property type="match status" value="1"/>
</dbReference>
<evidence type="ECO:0000259" key="6">
    <source>
        <dbReference type="PROSITE" id="PS51755"/>
    </source>
</evidence>
<dbReference type="Gene3D" id="1.10.10.10">
    <property type="entry name" value="Winged helix-like DNA-binding domain superfamily/Winged helix DNA-binding domain"/>
    <property type="match status" value="1"/>
</dbReference>
<accession>A0A9W6QI82</accession>
<dbReference type="InterPro" id="IPR016032">
    <property type="entry name" value="Sig_transdc_resp-reg_C-effctor"/>
</dbReference>
<dbReference type="PANTHER" id="PTHR35807:SF1">
    <property type="entry name" value="TRANSCRIPTIONAL REGULATOR REDD"/>
    <property type="match status" value="1"/>
</dbReference>
<evidence type="ECO:0000256" key="4">
    <source>
        <dbReference type="ARBA" id="ARBA00023163"/>
    </source>
</evidence>
<dbReference type="InterPro" id="IPR005158">
    <property type="entry name" value="BTAD"/>
</dbReference>
<evidence type="ECO:0000256" key="2">
    <source>
        <dbReference type="ARBA" id="ARBA00023015"/>
    </source>
</evidence>
<dbReference type="Gene3D" id="1.25.40.10">
    <property type="entry name" value="Tetratricopeptide repeat domain"/>
    <property type="match status" value="1"/>
</dbReference>
<feature type="domain" description="OmpR/PhoB-type" evidence="6">
    <location>
        <begin position="1"/>
        <end position="93"/>
    </location>
</feature>
<dbReference type="GO" id="GO:0000160">
    <property type="term" value="P:phosphorelay signal transduction system"/>
    <property type="evidence" value="ECO:0007669"/>
    <property type="project" value="InterPro"/>
</dbReference>
<evidence type="ECO:0000256" key="3">
    <source>
        <dbReference type="ARBA" id="ARBA00023125"/>
    </source>
</evidence>
<dbReference type="InterPro" id="IPR051677">
    <property type="entry name" value="AfsR-DnrI-RedD_regulator"/>
</dbReference>
<reference evidence="7" key="1">
    <citation type="submission" date="2023-02" db="EMBL/GenBank/DDBJ databases">
        <title>Actinokineospora globicatena NBRC 15670.</title>
        <authorList>
            <person name="Ichikawa N."/>
            <person name="Sato H."/>
            <person name="Tonouchi N."/>
        </authorList>
    </citation>
    <scope>NUCLEOTIDE SEQUENCE</scope>
    <source>
        <strain evidence="7">NBRC 15670</strain>
    </source>
</reference>
<sequence>MTRFAVLGPLECWSGPQQVEIRGSLQRSLLGALLAAEAKPVSVRALVTELWGDAPPAQWENALHAHVSRLRRRITGCSDRATTEPGGSPRLIGLATGYRLVVTETDLDSLSFTRQVARARAIAAIAPSEAAELLRSALSLWRGTAFGMITGGPMARAAAHHLEAARTVALEVLFDVELRIGRHADIIPALRELVESPQLNERFCEQLMVALYRSGRQAEALATYRAMRHRLDEELGVLPTQTLRDHERAILNHHPALHTRANHMALRE</sequence>
<dbReference type="AlphaFoldDB" id="A0A9W6QI82"/>
<keyword evidence="4" id="KW-0804">Transcription</keyword>
<comment type="similarity">
    <text evidence="1">Belongs to the AfsR/DnrI/RedD regulatory family.</text>
</comment>
<dbReference type="PANTHER" id="PTHR35807">
    <property type="entry name" value="TRANSCRIPTIONAL REGULATOR REDD-RELATED"/>
    <property type="match status" value="1"/>
</dbReference>
<keyword evidence="8" id="KW-1185">Reference proteome</keyword>
<dbReference type="PROSITE" id="PS51755">
    <property type="entry name" value="OMPR_PHOB"/>
    <property type="match status" value="1"/>
</dbReference>
<keyword evidence="2" id="KW-0805">Transcription regulation</keyword>
<dbReference type="Proteomes" id="UP001165042">
    <property type="component" value="Unassembled WGS sequence"/>
</dbReference>
<dbReference type="InterPro" id="IPR011990">
    <property type="entry name" value="TPR-like_helical_dom_sf"/>
</dbReference>
<dbReference type="SMART" id="SM00862">
    <property type="entry name" value="Trans_reg_C"/>
    <property type="match status" value="1"/>
</dbReference>
<protein>
    <recommendedName>
        <fullName evidence="6">OmpR/PhoB-type domain-containing protein</fullName>
    </recommendedName>
</protein>
<evidence type="ECO:0000313" key="7">
    <source>
        <dbReference type="EMBL" id="GLW89937.1"/>
    </source>
</evidence>
<keyword evidence="3 5" id="KW-0238">DNA-binding</keyword>
<evidence type="ECO:0000313" key="8">
    <source>
        <dbReference type="Proteomes" id="UP001165042"/>
    </source>
</evidence>
<dbReference type="Pfam" id="PF03704">
    <property type="entry name" value="BTAD"/>
    <property type="match status" value="1"/>
</dbReference>
<organism evidence="7 8">
    <name type="scientific">Actinokineospora globicatena</name>
    <dbReference type="NCBI Taxonomy" id="103729"/>
    <lineage>
        <taxon>Bacteria</taxon>
        <taxon>Bacillati</taxon>
        <taxon>Actinomycetota</taxon>
        <taxon>Actinomycetes</taxon>
        <taxon>Pseudonocardiales</taxon>
        <taxon>Pseudonocardiaceae</taxon>
        <taxon>Actinokineospora</taxon>
    </lineage>
</organism>
<dbReference type="EMBL" id="BSSD01000001">
    <property type="protein sequence ID" value="GLW89937.1"/>
    <property type="molecule type" value="Genomic_DNA"/>
</dbReference>
<dbReference type="Pfam" id="PF00486">
    <property type="entry name" value="Trans_reg_C"/>
    <property type="match status" value="1"/>
</dbReference>
<comment type="caution">
    <text evidence="7">The sequence shown here is derived from an EMBL/GenBank/DDBJ whole genome shotgun (WGS) entry which is preliminary data.</text>
</comment>
<evidence type="ECO:0000256" key="1">
    <source>
        <dbReference type="ARBA" id="ARBA00005820"/>
    </source>
</evidence>
<dbReference type="SUPFAM" id="SSF48452">
    <property type="entry name" value="TPR-like"/>
    <property type="match status" value="1"/>
</dbReference>
<evidence type="ECO:0000256" key="5">
    <source>
        <dbReference type="PROSITE-ProRule" id="PRU01091"/>
    </source>
</evidence>